<reference evidence="2 3" key="1">
    <citation type="submission" date="2014-03" db="EMBL/GenBank/DDBJ databases">
        <title>Genomics of Bifidobacteria.</title>
        <authorList>
            <person name="Ventura M."/>
            <person name="Milani C."/>
            <person name="Lugli G.A."/>
        </authorList>
    </citation>
    <scope>NUCLEOTIDE SEQUENCE [LARGE SCALE GENOMIC DNA]</scope>
    <source>
        <strain evidence="2 3">DSM 23973</strain>
    </source>
</reference>
<dbReference type="STRING" id="1437609.BCAL_1276"/>
<dbReference type="EMBL" id="JGYS01000006">
    <property type="protein sequence ID" value="KFI55260.1"/>
    <property type="molecule type" value="Genomic_DNA"/>
</dbReference>
<protein>
    <submittedName>
        <fullName evidence="2">Uncharacterized protein</fullName>
    </submittedName>
</protein>
<feature type="compositionally biased region" description="Basic and acidic residues" evidence="1">
    <location>
        <begin position="92"/>
        <end position="110"/>
    </location>
</feature>
<proteinExistence type="predicted"/>
<comment type="caution">
    <text evidence="2">The sequence shown here is derived from an EMBL/GenBank/DDBJ whole genome shotgun (WGS) entry which is preliminary data.</text>
</comment>
<dbReference type="AlphaFoldDB" id="A0A087A910"/>
<sequence>MTTNASRPDAGRDPLALADTRDVKAMFIGDVQQQRRDARRLAGSLLRAAAHAITAGADTFTFHVPADPLAASVQAASMLQLAQQLSPITRNADPKWDRPDPRHTQNNRKD</sequence>
<feature type="region of interest" description="Disordered" evidence="1">
    <location>
        <begin position="85"/>
        <end position="110"/>
    </location>
</feature>
<evidence type="ECO:0000313" key="3">
    <source>
        <dbReference type="Proteomes" id="UP000029072"/>
    </source>
</evidence>
<dbReference type="Proteomes" id="UP000029072">
    <property type="component" value="Unassembled WGS sequence"/>
</dbReference>
<accession>A0A087A910</accession>
<evidence type="ECO:0000256" key="1">
    <source>
        <dbReference type="SAM" id="MobiDB-lite"/>
    </source>
</evidence>
<dbReference type="RefSeq" id="WP_043164567.1">
    <property type="nucleotide sequence ID" value="NZ_JDUV01000003.1"/>
</dbReference>
<dbReference type="eggNOG" id="ENOG50327Z9">
    <property type="taxonomic scope" value="Bacteria"/>
</dbReference>
<gene>
    <name evidence="2" type="ORF">BCAL_1276</name>
</gene>
<evidence type="ECO:0000313" key="2">
    <source>
        <dbReference type="EMBL" id="KFI55260.1"/>
    </source>
</evidence>
<name>A0A087A910_9BIFI</name>
<organism evidence="2 3">
    <name type="scientific">Bifidobacterium callitrichos DSM 23973</name>
    <dbReference type="NCBI Taxonomy" id="1437609"/>
    <lineage>
        <taxon>Bacteria</taxon>
        <taxon>Bacillati</taxon>
        <taxon>Actinomycetota</taxon>
        <taxon>Actinomycetes</taxon>
        <taxon>Bifidobacteriales</taxon>
        <taxon>Bifidobacteriaceae</taxon>
        <taxon>Bifidobacterium</taxon>
    </lineage>
</organism>